<keyword evidence="1" id="KW-0193">Cuticle</keyword>
<feature type="compositionally biased region" description="Low complexity" evidence="2">
    <location>
        <begin position="227"/>
        <end position="240"/>
    </location>
</feature>
<feature type="region of interest" description="Disordered" evidence="2">
    <location>
        <begin position="157"/>
        <end position="253"/>
    </location>
</feature>
<name>A0A6G0YD64_APHCR</name>
<reference evidence="3 4" key="1">
    <citation type="submission" date="2019-08" db="EMBL/GenBank/DDBJ databases">
        <title>Whole genome of Aphis craccivora.</title>
        <authorList>
            <person name="Voronova N.V."/>
            <person name="Shulinski R.S."/>
            <person name="Bandarenka Y.V."/>
            <person name="Zhorov D.G."/>
            <person name="Warner D."/>
        </authorList>
    </citation>
    <scope>NUCLEOTIDE SEQUENCE [LARGE SCALE GENOMIC DNA]</scope>
    <source>
        <strain evidence="3">180601</strain>
        <tissue evidence="3">Whole Body</tissue>
    </source>
</reference>
<dbReference type="Pfam" id="PF00379">
    <property type="entry name" value="Chitin_bind_4"/>
    <property type="match status" value="2"/>
</dbReference>
<dbReference type="InterPro" id="IPR050468">
    <property type="entry name" value="Cuticle_Struct_Prot"/>
</dbReference>
<dbReference type="EMBL" id="VUJU01004731">
    <property type="protein sequence ID" value="KAF0753446.1"/>
    <property type="molecule type" value="Genomic_DNA"/>
</dbReference>
<evidence type="ECO:0000313" key="4">
    <source>
        <dbReference type="Proteomes" id="UP000478052"/>
    </source>
</evidence>
<dbReference type="PROSITE" id="PS51155">
    <property type="entry name" value="CHIT_BIND_RR_2"/>
    <property type="match status" value="2"/>
</dbReference>
<dbReference type="GO" id="GO:0062129">
    <property type="term" value="C:chitin-based extracellular matrix"/>
    <property type="evidence" value="ECO:0007669"/>
    <property type="project" value="TreeGrafter"/>
</dbReference>
<organism evidence="3 4">
    <name type="scientific">Aphis craccivora</name>
    <name type="common">Cowpea aphid</name>
    <dbReference type="NCBI Taxonomy" id="307492"/>
    <lineage>
        <taxon>Eukaryota</taxon>
        <taxon>Metazoa</taxon>
        <taxon>Ecdysozoa</taxon>
        <taxon>Arthropoda</taxon>
        <taxon>Hexapoda</taxon>
        <taxon>Insecta</taxon>
        <taxon>Pterygota</taxon>
        <taxon>Neoptera</taxon>
        <taxon>Paraneoptera</taxon>
        <taxon>Hemiptera</taxon>
        <taxon>Sternorrhyncha</taxon>
        <taxon>Aphidomorpha</taxon>
        <taxon>Aphidoidea</taxon>
        <taxon>Aphididae</taxon>
        <taxon>Aphidini</taxon>
        <taxon>Aphis</taxon>
        <taxon>Aphis</taxon>
    </lineage>
</organism>
<dbReference type="Proteomes" id="UP000478052">
    <property type="component" value="Unassembled WGS sequence"/>
</dbReference>
<feature type="non-terminal residue" evidence="3">
    <location>
        <position position="1"/>
    </location>
</feature>
<dbReference type="InterPro" id="IPR000618">
    <property type="entry name" value="Insect_cuticle"/>
</dbReference>
<feature type="compositionally biased region" description="Low complexity" evidence="2">
    <location>
        <begin position="176"/>
        <end position="192"/>
    </location>
</feature>
<dbReference type="AlphaFoldDB" id="A0A6G0YD64"/>
<keyword evidence="4" id="KW-1185">Reference proteome</keyword>
<accession>A0A6G0YD64</accession>
<sequence length="358" mass="39246">LAILGTVASKIDGGWDTEPNTQYHIQTDEGPERYFKYQTISGQYRKERRLQDGSVVGTYGWVDADGYLRLNDYVADSKGYRIVKNKKVFVGTQTPVGQAVSVAKYAPPIAGTAVSASPYRSATATVVNRPAAVVAITQAPPRESSWRGSPFIYPSDTQSSPLRFPAGGPPPRSVASQFRRPQPSSTPSPATADYYSVRPIDVNSIAATGDNGDGDEDARRPYRRRSSSSTAATVSASTAAEHQPLYEQPLRPHTFRPAYRKVVDLSAGTTPGPPTEQSEYDGVSFVRNGFKYYLPRHYHEEQSDDGGDTRAGSFGYVDPFGIRRVVYYNTAPGTGFVHRKNNRYVGLDAEPYDPRPSQ</sequence>
<dbReference type="OrthoDB" id="8251006at2759"/>
<gene>
    <name evidence="3" type="ORF">FWK35_00028173</name>
</gene>
<dbReference type="PANTHER" id="PTHR10380">
    <property type="entry name" value="CUTICLE PROTEIN"/>
    <property type="match status" value="1"/>
</dbReference>
<evidence type="ECO:0000313" key="3">
    <source>
        <dbReference type="EMBL" id="KAF0753446.1"/>
    </source>
</evidence>
<comment type="caution">
    <text evidence="3">The sequence shown here is derived from an EMBL/GenBank/DDBJ whole genome shotgun (WGS) entry which is preliminary data.</text>
</comment>
<dbReference type="GO" id="GO:0008010">
    <property type="term" value="F:structural constituent of chitin-based larval cuticle"/>
    <property type="evidence" value="ECO:0007669"/>
    <property type="project" value="TreeGrafter"/>
</dbReference>
<proteinExistence type="predicted"/>
<evidence type="ECO:0000256" key="1">
    <source>
        <dbReference type="PROSITE-ProRule" id="PRU00497"/>
    </source>
</evidence>
<protein>
    <submittedName>
        <fullName evidence="3">Cuticle protein 6</fullName>
    </submittedName>
</protein>
<dbReference type="PANTHER" id="PTHR10380:SF206">
    <property type="entry name" value="GH27759P"/>
    <property type="match status" value="1"/>
</dbReference>
<evidence type="ECO:0000256" key="2">
    <source>
        <dbReference type="SAM" id="MobiDB-lite"/>
    </source>
</evidence>